<keyword evidence="7" id="KW-1185">Reference proteome</keyword>
<sequence length="217" mass="24928">MDHSVNLEPKIQPRQKRAKATYERLLDVAARLLEEEGVERISTNMIAEHAGVTVPALYRYFPNKYAVLRALGDRLMERQNEVAMAWLSEQGEPDPVGLFESAEDFMLRTITVTVEQPGGLAIMRALRAVPTLQDVRLASHRQVTDLIVEYLATITPMESREKAWKQARFSVEMGYAAVEMALEEDRLSYEDIVKEASRQLRAYWAPWLEKFRKDSDN</sequence>
<dbReference type="PROSITE" id="PS01081">
    <property type="entry name" value="HTH_TETR_1"/>
    <property type="match status" value="1"/>
</dbReference>
<evidence type="ECO:0000256" key="3">
    <source>
        <dbReference type="ARBA" id="ARBA00023163"/>
    </source>
</evidence>
<dbReference type="Pfam" id="PF00440">
    <property type="entry name" value="TetR_N"/>
    <property type="match status" value="1"/>
</dbReference>
<dbReference type="PRINTS" id="PR00455">
    <property type="entry name" value="HTHTETR"/>
</dbReference>
<evidence type="ECO:0000256" key="2">
    <source>
        <dbReference type="ARBA" id="ARBA00023125"/>
    </source>
</evidence>
<evidence type="ECO:0000256" key="1">
    <source>
        <dbReference type="ARBA" id="ARBA00023015"/>
    </source>
</evidence>
<dbReference type="EMBL" id="BBIO01000009">
    <property type="protein sequence ID" value="GAK45391.1"/>
    <property type="molecule type" value="Genomic_DNA"/>
</dbReference>
<dbReference type="SUPFAM" id="SSF46689">
    <property type="entry name" value="Homeodomain-like"/>
    <property type="match status" value="1"/>
</dbReference>
<accession>A0A081BBH3</accession>
<feature type="DNA-binding region" description="H-T-H motif" evidence="4">
    <location>
        <begin position="42"/>
        <end position="61"/>
    </location>
</feature>
<protein>
    <submittedName>
        <fullName evidence="6">Regulatory protein TetR</fullName>
    </submittedName>
</protein>
<dbReference type="Gene3D" id="1.10.357.10">
    <property type="entry name" value="Tetracycline Repressor, domain 2"/>
    <property type="match status" value="1"/>
</dbReference>
<organism evidence="6 7">
    <name type="scientific">Tepidicaulis marinus</name>
    <dbReference type="NCBI Taxonomy" id="1333998"/>
    <lineage>
        <taxon>Bacteria</taxon>
        <taxon>Pseudomonadati</taxon>
        <taxon>Pseudomonadota</taxon>
        <taxon>Alphaproteobacteria</taxon>
        <taxon>Hyphomicrobiales</taxon>
        <taxon>Parvibaculaceae</taxon>
        <taxon>Tepidicaulis</taxon>
    </lineage>
</organism>
<proteinExistence type="predicted"/>
<evidence type="ECO:0000256" key="4">
    <source>
        <dbReference type="PROSITE-ProRule" id="PRU00335"/>
    </source>
</evidence>
<keyword evidence="3" id="KW-0804">Transcription</keyword>
<dbReference type="GO" id="GO:0000976">
    <property type="term" value="F:transcription cis-regulatory region binding"/>
    <property type="evidence" value="ECO:0007669"/>
    <property type="project" value="TreeGrafter"/>
</dbReference>
<reference evidence="6 7" key="1">
    <citation type="submission" date="2014-07" db="EMBL/GenBank/DDBJ databases">
        <title>Tepidicaulis marinum gen. nov., sp. nov., a novel marine bacterium denitrifying nitrate to nitrous oxide strictly under microaerobic conditions.</title>
        <authorList>
            <person name="Takeuchi M."/>
            <person name="Yamagishi T."/>
            <person name="Kamagata Y."/>
            <person name="Oshima K."/>
            <person name="Hattori M."/>
            <person name="Katayama T."/>
            <person name="Hanada S."/>
            <person name="Tamaki H."/>
            <person name="Marumo K."/>
            <person name="Maeda H."/>
            <person name="Nedachi M."/>
            <person name="Iwasaki W."/>
            <person name="Suwa Y."/>
            <person name="Sakata S."/>
        </authorList>
    </citation>
    <scope>NUCLEOTIDE SEQUENCE [LARGE SCALE GENOMIC DNA]</scope>
    <source>
        <strain evidence="6 7">MA2</strain>
    </source>
</reference>
<dbReference type="Pfam" id="PF17928">
    <property type="entry name" value="TetR_C_22"/>
    <property type="match status" value="1"/>
</dbReference>
<evidence type="ECO:0000259" key="5">
    <source>
        <dbReference type="PROSITE" id="PS50977"/>
    </source>
</evidence>
<keyword evidence="2 4" id="KW-0238">DNA-binding</keyword>
<evidence type="ECO:0000313" key="6">
    <source>
        <dbReference type="EMBL" id="GAK45391.1"/>
    </source>
</evidence>
<dbReference type="InterPro" id="IPR009057">
    <property type="entry name" value="Homeodomain-like_sf"/>
</dbReference>
<dbReference type="InterPro" id="IPR050109">
    <property type="entry name" value="HTH-type_TetR-like_transc_reg"/>
</dbReference>
<dbReference type="GO" id="GO:0003700">
    <property type="term" value="F:DNA-binding transcription factor activity"/>
    <property type="evidence" value="ECO:0007669"/>
    <property type="project" value="TreeGrafter"/>
</dbReference>
<comment type="caution">
    <text evidence="6">The sequence shown here is derived from an EMBL/GenBank/DDBJ whole genome shotgun (WGS) entry which is preliminary data.</text>
</comment>
<dbReference type="RefSeq" id="WP_045446367.1">
    <property type="nucleotide sequence ID" value="NZ_BBIO01000009.1"/>
</dbReference>
<feature type="domain" description="HTH tetR-type" evidence="5">
    <location>
        <begin position="19"/>
        <end position="79"/>
    </location>
</feature>
<dbReference type="STRING" id="1333998.M2A_1890"/>
<dbReference type="InterPro" id="IPR023772">
    <property type="entry name" value="DNA-bd_HTH_TetR-type_CS"/>
</dbReference>
<dbReference type="eggNOG" id="COG1309">
    <property type="taxonomic scope" value="Bacteria"/>
</dbReference>
<dbReference type="InterPro" id="IPR001647">
    <property type="entry name" value="HTH_TetR"/>
</dbReference>
<dbReference type="AlphaFoldDB" id="A0A081BBH3"/>
<name>A0A081BBH3_9HYPH</name>
<dbReference type="PROSITE" id="PS50977">
    <property type="entry name" value="HTH_TETR_2"/>
    <property type="match status" value="1"/>
</dbReference>
<dbReference type="PANTHER" id="PTHR30055:SF234">
    <property type="entry name" value="HTH-TYPE TRANSCRIPTIONAL REGULATOR BETI"/>
    <property type="match status" value="1"/>
</dbReference>
<dbReference type="PANTHER" id="PTHR30055">
    <property type="entry name" value="HTH-TYPE TRANSCRIPTIONAL REGULATOR RUTR"/>
    <property type="match status" value="1"/>
</dbReference>
<gene>
    <name evidence="6" type="ORF">M2A_1890</name>
</gene>
<evidence type="ECO:0000313" key="7">
    <source>
        <dbReference type="Proteomes" id="UP000028702"/>
    </source>
</evidence>
<keyword evidence="1" id="KW-0805">Transcription regulation</keyword>
<dbReference type="InterPro" id="IPR041674">
    <property type="entry name" value="TetR_C_22"/>
</dbReference>
<dbReference type="Proteomes" id="UP000028702">
    <property type="component" value="Unassembled WGS sequence"/>
</dbReference>